<protein>
    <submittedName>
        <fullName evidence="1">Uncharacterized protein</fullName>
    </submittedName>
</protein>
<dbReference type="Gramene" id="RZC77954">
    <property type="protein sequence ID" value="RZC77954"/>
    <property type="gene ID" value="C5167_002179"/>
</dbReference>
<gene>
    <name evidence="1" type="ORF">C5167_002179</name>
</gene>
<dbReference type="AlphaFoldDB" id="A0A4Y7KXD5"/>
<proteinExistence type="predicted"/>
<evidence type="ECO:0000313" key="1">
    <source>
        <dbReference type="EMBL" id="RZC77954.1"/>
    </source>
</evidence>
<accession>A0A4Y7KXD5</accession>
<organism evidence="1 2">
    <name type="scientific">Papaver somniferum</name>
    <name type="common">Opium poppy</name>
    <dbReference type="NCBI Taxonomy" id="3469"/>
    <lineage>
        <taxon>Eukaryota</taxon>
        <taxon>Viridiplantae</taxon>
        <taxon>Streptophyta</taxon>
        <taxon>Embryophyta</taxon>
        <taxon>Tracheophyta</taxon>
        <taxon>Spermatophyta</taxon>
        <taxon>Magnoliopsida</taxon>
        <taxon>Ranunculales</taxon>
        <taxon>Papaveraceae</taxon>
        <taxon>Papaveroideae</taxon>
        <taxon>Papaver</taxon>
    </lineage>
</organism>
<sequence>MVREWIPMLTCYCGIATAGGKFFEYIDEYFKIYQSGAAKQARNKPDGYTDDDTILPPRLLNTAGDETKKSLRLADSHALRLREID</sequence>
<reference evidence="1 2" key="1">
    <citation type="journal article" date="2018" name="Science">
        <title>The opium poppy genome and morphinan production.</title>
        <authorList>
            <person name="Guo L."/>
            <person name="Winzer T."/>
            <person name="Yang X."/>
            <person name="Li Y."/>
            <person name="Ning Z."/>
            <person name="He Z."/>
            <person name="Teodor R."/>
            <person name="Lu Y."/>
            <person name="Bowser T.A."/>
            <person name="Graham I.A."/>
            <person name="Ye K."/>
        </authorList>
    </citation>
    <scope>NUCLEOTIDE SEQUENCE [LARGE SCALE GENOMIC DNA]</scope>
    <source>
        <strain evidence="2">cv. HN1</strain>
        <tissue evidence="1">Leaves</tissue>
    </source>
</reference>
<dbReference type="Proteomes" id="UP000316621">
    <property type="component" value="Chromosome 9"/>
</dbReference>
<dbReference type="EMBL" id="CM010723">
    <property type="protein sequence ID" value="RZC77954.1"/>
    <property type="molecule type" value="Genomic_DNA"/>
</dbReference>
<name>A0A4Y7KXD5_PAPSO</name>
<evidence type="ECO:0000313" key="2">
    <source>
        <dbReference type="Proteomes" id="UP000316621"/>
    </source>
</evidence>
<keyword evidence="2" id="KW-1185">Reference proteome</keyword>